<dbReference type="AlphaFoldDB" id="D7CJA4"/>
<dbReference type="HOGENOM" id="CLU_929426_0_0_9"/>
<dbReference type="EMBL" id="CP002048">
    <property type="protein sequence ID" value="ADI00993.1"/>
    <property type="molecule type" value="Genomic_DNA"/>
</dbReference>
<keyword evidence="3" id="KW-1185">Reference proteome</keyword>
<feature type="domain" description="HNH endonuclease 5" evidence="1">
    <location>
        <begin position="4"/>
        <end position="56"/>
    </location>
</feature>
<sequence>MFRCIICLKDLPDEVASQEHIFPEALGGTLVIHEVCRACNSRLGRFVDDPLVNNWLMQAKRMMLRLPGKSGRVPNPLEKGVLANEPGVKVRYEFDADGKPQRLYVIPQVKKVTVEGKERVHIILDKSEEDRLPEILEKIAARHAKVGNGYTPVQIGRREVITEHPLIEQKICFNLWDWQRGILKIAYELAYKELGPRYLADPAAAKIRALLQKETISREEAARVGIRGEIRLLGQEKPRLFVVDNPDWLAGGLIAPGGAIFGYVNLFNTFEGCVVLSEEPRAYGLDCDYGAIYIVDVPHRVTHRYSLIELIANFVEQGAVD</sequence>
<reference evidence="3" key="1">
    <citation type="journal article" date="2010" name="Stand. Genomic Sci.">
        <title>Complete genome sequence of Syntrophothermus lipocalidus type strain (TGB-C1T).</title>
        <authorList>
            <consortium name="US DOE Joint Genome Institute (JGI-PGF)"/>
            <person name="Djao O."/>
            <person name="Zhang X."/>
            <person name="Lucas S."/>
            <person name="Lapidus A."/>
            <person name="Glavina Del Rio T."/>
            <person name="Nolan M."/>
            <person name="Tice H."/>
            <person name="Cheng J."/>
            <person name="Han C."/>
            <person name="Tapia R."/>
            <person name="Goodwin L."/>
            <person name="Pitluck S."/>
            <person name="Liolios K."/>
            <person name="Ivanova N."/>
            <person name="Mavromatis K."/>
            <person name="Mikhailova N."/>
            <person name="Ovchinnikova G."/>
            <person name="Pati A."/>
            <person name="Brambilla E."/>
            <person name="Chen A."/>
            <person name="Palaniappan K."/>
            <person name="Land M."/>
            <person name="Hauser L."/>
            <person name="Chang Y."/>
            <person name="Jeffries C."/>
            <person name="Rohde M."/>
            <person name="Sikorski J."/>
            <person name="Spring S."/>
            <person name="Goker M."/>
            <person name="Detter J."/>
            <person name="Woyke T."/>
            <person name="Bristow J."/>
            <person name="Eisen J."/>
            <person name="Markowitz V."/>
            <person name="Hugenholtz P."/>
            <person name="Kyrpides N."/>
            <person name="Klenk H."/>
        </authorList>
    </citation>
    <scope>NUCLEOTIDE SEQUENCE [LARGE SCALE GENOMIC DNA]</scope>
    <source>
        <strain evidence="3">DSM 12680 / TGB-C1</strain>
    </source>
</reference>
<proteinExistence type="predicted"/>
<gene>
    <name evidence="2" type="ordered locus">Slip_0197</name>
</gene>
<evidence type="ECO:0000313" key="3">
    <source>
        <dbReference type="Proteomes" id="UP000000378"/>
    </source>
</evidence>
<protein>
    <recommendedName>
        <fullName evidence="1">HNH endonuclease 5 domain-containing protein</fullName>
    </recommendedName>
</protein>
<reference evidence="2 3" key="2">
    <citation type="journal article" date="2010" name="Stand. Genomic Sci.">
        <title>Complete genome sequence of Syntrophothermus lipocalidus type strain (TGB-C1).</title>
        <authorList>
            <person name="Djao O.D."/>
            <person name="Zhang X."/>
            <person name="Lucas S."/>
            <person name="Lapidus A."/>
            <person name="Del Rio T.G."/>
            <person name="Nolan M."/>
            <person name="Tice H."/>
            <person name="Cheng J.F."/>
            <person name="Han C."/>
            <person name="Tapia R."/>
            <person name="Goodwin L."/>
            <person name="Pitluck S."/>
            <person name="Liolios K."/>
            <person name="Ivanova N."/>
            <person name="Mavromatis K."/>
            <person name="Mikhailova N."/>
            <person name="Ovchinnikova G."/>
            <person name="Pati A."/>
            <person name="Brambilla E."/>
            <person name="Chen A."/>
            <person name="Palaniappan K."/>
            <person name="Land M."/>
            <person name="Hauser L."/>
            <person name="Chang Y.J."/>
            <person name="Jeffries C.D."/>
            <person name="Rohde M."/>
            <person name="Sikorski J."/>
            <person name="Spring S."/>
            <person name="Goker M."/>
            <person name="Detter J.C."/>
            <person name="Woyke T."/>
            <person name="Bristow J."/>
            <person name="Eisen J.A."/>
            <person name="Markowitz V."/>
            <person name="Hugenholtz P."/>
            <person name="Kyrpides N.C."/>
            <person name="Klenk H.P."/>
        </authorList>
    </citation>
    <scope>NUCLEOTIDE SEQUENCE [LARGE SCALE GENOMIC DNA]</scope>
    <source>
        <strain evidence="3">DSM 12680 / TGB-C1</strain>
    </source>
</reference>
<dbReference type="eggNOG" id="ENOG50335UZ">
    <property type="taxonomic scope" value="Bacteria"/>
</dbReference>
<evidence type="ECO:0000259" key="1">
    <source>
        <dbReference type="Pfam" id="PF14279"/>
    </source>
</evidence>
<organism evidence="2 3">
    <name type="scientific">Syntrophothermus lipocalidus (strain DSM 12680 / TGB-C1)</name>
    <dbReference type="NCBI Taxonomy" id="643648"/>
    <lineage>
        <taxon>Bacteria</taxon>
        <taxon>Bacillati</taxon>
        <taxon>Bacillota</taxon>
        <taxon>Clostridia</taxon>
        <taxon>Eubacteriales</taxon>
        <taxon>Syntrophomonadaceae</taxon>
        <taxon>Syntrophothermus</taxon>
    </lineage>
</organism>
<accession>D7CJA4</accession>
<dbReference type="KEGG" id="slp:Slip_0197"/>
<dbReference type="RefSeq" id="WP_013174397.1">
    <property type="nucleotide sequence ID" value="NC_014220.1"/>
</dbReference>
<name>D7CJA4_SYNLT</name>
<dbReference type="InterPro" id="IPR029471">
    <property type="entry name" value="HNH_5"/>
</dbReference>
<evidence type="ECO:0000313" key="2">
    <source>
        <dbReference type="EMBL" id="ADI00993.1"/>
    </source>
</evidence>
<dbReference type="Proteomes" id="UP000000378">
    <property type="component" value="Chromosome"/>
</dbReference>
<dbReference type="Pfam" id="PF14279">
    <property type="entry name" value="HNH_5"/>
    <property type="match status" value="1"/>
</dbReference>